<dbReference type="RefSeq" id="WP_142505910.1">
    <property type="nucleotide sequence ID" value="NZ_FXTI01000007.1"/>
</dbReference>
<protein>
    <submittedName>
        <fullName evidence="2">Uncharacterized protein</fullName>
    </submittedName>
</protein>
<organism evidence="2 3">
    <name type="scientific">Melghirimyces algeriensis</name>
    <dbReference type="NCBI Taxonomy" id="910412"/>
    <lineage>
        <taxon>Bacteria</taxon>
        <taxon>Bacillati</taxon>
        <taxon>Bacillota</taxon>
        <taxon>Bacilli</taxon>
        <taxon>Bacillales</taxon>
        <taxon>Thermoactinomycetaceae</taxon>
        <taxon>Melghirimyces</taxon>
    </lineage>
</organism>
<dbReference type="OrthoDB" id="2986761at2"/>
<reference evidence="2 3" key="1">
    <citation type="submission" date="2017-05" db="EMBL/GenBank/DDBJ databases">
        <authorList>
            <person name="Varghese N."/>
            <person name="Submissions S."/>
        </authorList>
    </citation>
    <scope>NUCLEOTIDE SEQUENCE [LARGE SCALE GENOMIC DNA]</scope>
    <source>
        <strain evidence="2 3">DSM 45474</strain>
    </source>
</reference>
<sequence length="371" mass="43308">MHRWVGYWLMICFALPILLALMYVCVYQRLLDTPDYYPFWLAESYFYLGLPAVALLTWKIHWGKKHPVQYLTITVMMLIGILYLGTKEVQDHLGDVTTAQVHPLGLVEKQLIAKEGTYEIPYFPVSQEGLVKAIKEGENLDVTLVSDQGIILSFADKSYASYTLLDRLLDQALGILAVGVFSVFFYVVMSVWWRELYIDNNELRIQRWWKVKQIPFSDIILIRLDSFEEEIQVETEETVYNFPYDTERAKMLAQAADEIGLDSIRNGTQWIRAAQYREVRLEENQVILDGHQPINLPYECIAALYWDPVVQITLLDDSRYTITDVRYTDRAWFEELARKVRNVWEKDGLEYSMEVEPKGGALALTLHEWLH</sequence>
<feature type="transmembrane region" description="Helical" evidence="1">
    <location>
        <begin position="68"/>
        <end position="86"/>
    </location>
</feature>
<dbReference type="Proteomes" id="UP000315636">
    <property type="component" value="Unassembled WGS sequence"/>
</dbReference>
<evidence type="ECO:0000256" key="1">
    <source>
        <dbReference type="SAM" id="Phobius"/>
    </source>
</evidence>
<keyword evidence="1" id="KW-0812">Transmembrane</keyword>
<keyword evidence="1" id="KW-0472">Membrane</keyword>
<feature type="transmembrane region" description="Helical" evidence="1">
    <location>
        <begin position="7"/>
        <end position="30"/>
    </location>
</feature>
<keyword evidence="3" id="KW-1185">Reference proteome</keyword>
<dbReference type="AlphaFoldDB" id="A0A521E3A1"/>
<gene>
    <name evidence="2" type="ORF">SAMN06264849_107105</name>
</gene>
<evidence type="ECO:0000313" key="2">
    <source>
        <dbReference type="EMBL" id="SMO77600.1"/>
    </source>
</evidence>
<keyword evidence="1" id="KW-1133">Transmembrane helix</keyword>
<name>A0A521E3A1_9BACL</name>
<accession>A0A521E3A1</accession>
<proteinExistence type="predicted"/>
<evidence type="ECO:0000313" key="3">
    <source>
        <dbReference type="Proteomes" id="UP000315636"/>
    </source>
</evidence>
<feature type="transmembrane region" description="Helical" evidence="1">
    <location>
        <begin position="36"/>
        <end position="56"/>
    </location>
</feature>
<dbReference type="EMBL" id="FXTI01000007">
    <property type="protein sequence ID" value="SMO77600.1"/>
    <property type="molecule type" value="Genomic_DNA"/>
</dbReference>
<feature type="transmembrane region" description="Helical" evidence="1">
    <location>
        <begin position="172"/>
        <end position="193"/>
    </location>
</feature>